<keyword evidence="1" id="KW-1133">Transmembrane helix</keyword>
<dbReference type="PATRIC" id="fig|2041.4.peg.943"/>
<dbReference type="InterPro" id="IPR009937">
    <property type="entry name" value="Phage_holin_3_6"/>
</dbReference>
<dbReference type="EMBL" id="CP011502">
    <property type="protein sequence ID" value="ALX04013.1"/>
    <property type="molecule type" value="Genomic_DNA"/>
</dbReference>
<evidence type="ECO:0000256" key="1">
    <source>
        <dbReference type="SAM" id="Phobius"/>
    </source>
</evidence>
<dbReference type="Pfam" id="PF07332">
    <property type="entry name" value="Phage_holin_3_6"/>
    <property type="match status" value="1"/>
</dbReference>
<feature type="transmembrane region" description="Helical" evidence="1">
    <location>
        <begin position="87"/>
        <end position="108"/>
    </location>
</feature>
<dbReference type="OrthoDB" id="3216929at2"/>
<evidence type="ECO:0008006" key="4">
    <source>
        <dbReference type="Google" id="ProtNLM"/>
    </source>
</evidence>
<dbReference type="AlphaFoldDB" id="A0A0U4CT65"/>
<evidence type="ECO:0000313" key="3">
    <source>
        <dbReference type="Proteomes" id="UP000067689"/>
    </source>
</evidence>
<accession>A0A0U4CT65</accession>
<keyword evidence="1" id="KW-0472">Membrane</keyword>
<gene>
    <name evidence="2" type="ORF">AERYTH_04520</name>
</gene>
<evidence type="ECO:0000313" key="2">
    <source>
        <dbReference type="EMBL" id="ALX04013.1"/>
    </source>
</evidence>
<feature type="transmembrane region" description="Helical" evidence="1">
    <location>
        <begin position="58"/>
        <end position="81"/>
    </location>
</feature>
<dbReference type="Proteomes" id="UP000067689">
    <property type="component" value="Chromosome"/>
</dbReference>
<organism evidence="2 3">
    <name type="scientific">Aeromicrobium erythreum</name>
    <dbReference type="NCBI Taxonomy" id="2041"/>
    <lineage>
        <taxon>Bacteria</taxon>
        <taxon>Bacillati</taxon>
        <taxon>Actinomycetota</taxon>
        <taxon>Actinomycetes</taxon>
        <taxon>Propionibacteriales</taxon>
        <taxon>Nocardioidaceae</taxon>
        <taxon>Aeromicrobium</taxon>
    </lineage>
</organism>
<proteinExistence type="predicted"/>
<sequence length="139" mass="14798">MSTEPAPGAAQPQDDERSIGAIVGDIADDLSTMVRSELELAKAEVTQEVAKAGKAGGAFGGAAVSGWFALLFLSLFVMYLLDDAMETAWAALIVFGVWTLAAVALALFGRAKARDIRNPIDPTRRNLKEDVSWATNRNS</sequence>
<keyword evidence="1" id="KW-0812">Transmembrane</keyword>
<dbReference type="STRING" id="2041.AERYTH_04520"/>
<protein>
    <recommendedName>
        <fullName evidence="4">Integral membrane protein</fullName>
    </recommendedName>
</protein>
<dbReference type="KEGG" id="aer:AERYTH_04520"/>
<dbReference type="RefSeq" id="WP_067855211.1">
    <property type="nucleotide sequence ID" value="NZ_CP011502.1"/>
</dbReference>
<name>A0A0U4CT65_9ACTN</name>
<keyword evidence="3" id="KW-1185">Reference proteome</keyword>
<reference evidence="2 3" key="1">
    <citation type="journal article" date="1991" name="Int. J. Syst. Bacteriol.">
        <title>Description of the erythromycin-producing bacterium Arthrobacter sp. strain NRRL B-3381 as Aeromicrobium erythreum gen. nov., sp. nov.</title>
        <authorList>
            <person name="Miller E.S."/>
            <person name="Woese C.R."/>
            <person name="Brenner S."/>
        </authorList>
    </citation>
    <scope>NUCLEOTIDE SEQUENCE [LARGE SCALE GENOMIC DNA]</scope>
    <source>
        <strain evidence="2 3">AR18</strain>
    </source>
</reference>